<dbReference type="KEGG" id="gacu:117550452"/>
<dbReference type="OrthoDB" id="8952497at2759"/>
<proteinExistence type="predicted"/>
<sequence length="556" mass="61533">MIQELTHRFSDVGEELMSGIQACNPTTATFLSEDALKSLASHYKIQLKSEELLVAKHFSKRRLEKEKVPHIATVFQMLDSDMFPTLKAVLQIALTIPIDSFEQFSTVKQPTGLTSYPSTLLIYLLHHHYLHHLLIHHPALSRDQLQCHVVNRPAVPRLQSYARLGAVWDISGLAMPDSHAATGGTGDRHRVRKWPISSLTGRQHKLVVPAESPDKEFVLLVGASHLRSIVDGIVKMPEGRFSFGAMSTPGACATQLRTEAANAVLPRTPDAVCVMAPSNNLTSSRTITEAGEDFAKLLATACSRWPNLSLFFIVFALDFPPRLTVDPDYQDMMRQEFRRVAARMGMFNKYLGSSTVHLSDSAGMPILVGSIWNAAYMQLVPAEPTPSPVVHRRSPPARRVTPRVIVKGEVAKSPQLDPSKWTVIGQGRKRSQHDEPEQSIDALEQAGTVQQEELEESYLPLTPVWFSSAMLVEMDKISPSHLPGPDECTPPVPKRQKKAKMELKQRAPASTRTLAMRQGEAAPMVVEVILRPPTSRGTVAVEQQVCALCVKDVLSE</sequence>
<dbReference type="Proteomes" id="UP000515161">
    <property type="component" value="Unplaced"/>
</dbReference>
<feature type="region of interest" description="Disordered" evidence="1">
    <location>
        <begin position="419"/>
        <end position="438"/>
    </location>
</feature>
<dbReference type="RefSeq" id="XP_034078781.1">
    <property type="nucleotide sequence ID" value="XM_034222890.1"/>
</dbReference>
<gene>
    <name evidence="3" type="primary">LOC117550452</name>
</gene>
<evidence type="ECO:0000313" key="3">
    <source>
        <dbReference type="RefSeq" id="XP_034078781.1"/>
    </source>
</evidence>
<evidence type="ECO:0000256" key="1">
    <source>
        <dbReference type="SAM" id="MobiDB-lite"/>
    </source>
</evidence>
<organism evidence="2 3">
    <name type="scientific">Gymnodraco acuticeps</name>
    <name type="common">Antarctic dragonfish</name>
    <dbReference type="NCBI Taxonomy" id="8218"/>
    <lineage>
        <taxon>Eukaryota</taxon>
        <taxon>Metazoa</taxon>
        <taxon>Chordata</taxon>
        <taxon>Craniata</taxon>
        <taxon>Vertebrata</taxon>
        <taxon>Euteleostomi</taxon>
        <taxon>Actinopterygii</taxon>
        <taxon>Neopterygii</taxon>
        <taxon>Teleostei</taxon>
        <taxon>Neoteleostei</taxon>
        <taxon>Acanthomorphata</taxon>
        <taxon>Eupercaria</taxon>
        <taxon>Perciformes</taxon>
        <taxon>Notothenioidei</taxon>
        <taxon>Bathydraconidae</taxon>
        <taxon>Gymnodraco</taxon>
    </lineage>
</organism>
<keyword evidence="2" id="KW-1185">Reference proteome</keyword>
<protein>
    <submittedName>
        <fullName evidence="3">Uncharacterized protein LOC117550452</fullName>
    </submittedName>
</protein>
<name>A0A6P8UQF0_GYMAC</name>
<accession>A0A6P8UQF0</accession>
<reference evidence="3" key="1">
    <citation type="submission" date="2025-08" db="UniProtKB">
        <authorList>
            <consortium name="RefSeq"/>
        </authorList>
    </citation>
    <scope>IDENTIFICATION</scope>
</reference>
<dbReference type="AlphaFoldDB" id="A0A6P8UQF0"/>
<dbReference type="GeneID" id="117550452"/>
<evidence type="ECO:0000313" key="2">
    <source>
        <dbReference type="Proteomes" id="UP000515161"/>
    </source>
</evidence>
<dbReference type="InParanoid" id="A0A6P8UQF0"/>